<evidence type="ECO:0000256" key="2">
    <source>
        <dbReference type="SAM" id="Phobius"/>
    </source>
</evidence>
<evidence type="ECO:0008006" key="6">
    <source>
        <dbReference type="Google" id="ProtNLM"/>
    </source>
</evidence>
<evidence type="ECO:0000313" key="5">
    <source>
        <dbReference type="Proteomes" id="UP000800036"/>
    </source>
</evidence>
<evidence type="ECO:0000256" key="3">
    <source>
        <dbReference type="SAM" id="SignalP"/>
    </source>
</evidence>
<evidence type="ECO:0000313" key="4">
    <source>
        <dbReference type="EMBL" id="KAF1972785.1"/>
    </source>
</evidence>
<dbReference type="CDD" id="cd21699">
    <property type="entry name" value="JMTM_APP_like"/>
    <property type="match status" value="1"/>
</dbReference>
<keyword evidence="2" id="KW-0472">Membrane</keyword>
<feature type="transmembrane region" description="Helical" evidence="2">
    <location>
        <begin position="561"/>
        <end position="583"/>
    </location>
</feature>
<name>A0A6A5V6P0_9PLEO</name>
<gene>
    <name evidence="4" type="ORF">BU23DRAFT_599525</name>
</gene>
<feature type="chain" id="PRO_5025690590" description="Mid2 domain-containing protein" evidence="3">
    <location>
        <begin position="21"/>
        <end position="642"/>
    </location>
</feature>
<sequence>MQGLTTALSLATSLLSLATAADVSVRTRNAPGYTDADTHLAIRRGLAEAKHQKREELGGNVTLDRSWDGAVLLKMATSRDIDTGNNASSASVNAGVEIICTTCYVKGLASVQLNIADDFDAGEALNKTVDSVYGTVKNFTTEVEEYIENYIKGVATNFEDGIDWHDFAFPTLNYTFDMDIKPINDVMLNFQFDNMELYLELNTILGAGATYELNLYTSNTPIGIGVGKDLRLGVVFQVDLLLSVEGELDISSGVHIKLDDGVAIDIALFSDAVSNIVFNGGQFEFLPVTVEKAGVVLSAILRMGIHSGITVAPPEPPEFTAFNSSIGLPKVGGGIEVGIYANLAEFTTNVTLAPDNDECELKVVQEYQIALGAAAGASVVFDTDTWGPVAATSIPIWNTVLAEVCAKKGTKTDTPATVTAAPTPTGGARKRDDEESETITTKTTITHTGVRCMTSVIGNCPNSLQTTGQETEIRTLTTVVPSGKEVKWPKTLGVIDSIPTTASFGENALSLASTSGSPTSYTPPPTSKPQEGTGDDDNDSDVGSKASKIVNGKTGSVSNKVIIGVSVGAGAVVIISIIAAVVLMRRRKAYNAVPAPNFAPDNLVAEPYQRVVSHGNDDGFEPYRFGDKTKAKPSVDITEIRR</sequence>
<dbReference type="OrthoDB" id="4733706at2759"/>
<dbReference type="Proteomes" id="UP000800036">
    <property type="component" value="Unassembled WGS sequence"/>
</dbReference>
<feature type="region of interest" description="Disordered" evidence="1">
    <location>
        <begin position="510"/>
        <end position="550"/>
    </location>
</feature>
<dbReference type="EMBL" id="ML976685">
    <property type="protein sequence ID" value="KAF1972785.1"/>
    <property type="molecule type" value="Genomic_DNA"/>
</dbReference>
<proteinExistence type="predicted"/>
<feature type="region of interest" description="Disordered" evidence="1">
    <location>
        <begin position="413"/>
        <end position="439"/>
    </location>
</feature>
<evidence type="ECO:0000256" key="1">
    <source>
        <dbReference type="SAM" id="MobiDB-lite"/>
    </source>
</evidence>
<keyword evidence="2" id="KW-1133">Transmembrane helix</keyword>
<keyword evidence="3" id="KW-0732">Signal</keyword>
<accession>A0A6A5V6P0</accession>
<feature type="compositionally biased region" description="Low complexity" evidence="1">
    <location>
        <begin position="413"/>
        <end position="427"/>
    </location>
</feature>
<dbReference type="AlphaFoldDB" id="A0A6A5V6P0"/>
<keyword evidence="5" id="KW-1185">Reference proteome</keyword>
<feature type="signal peptide" evidence="3">
    <location>
        <begin position="1"/>
        <end position="20"/>
    </location>
</feature>
<protein>
    <recommendedName>
        <fullName evidence="6">Mid2 domain-containing protein</fullName>
    </recommendedName>
</protein>
<reference evidence="4" key="1">
    <citation type="journal article" date="2020" name="Stud. Mycol.">
        <title>101 Dothideomycetes genomes: a test case for predicting lifestyles and emergence of pathogens.</title>
        <authorList>
            <person name="Haridas S."/>
            <person name="Albert R."/>
            <person name="Binder M."/>
            <person name="Bloem J."/>
            <person name="Labutti K."/>
            <person name="Salamov A."/>
            <person name="Andreopoulos B."/>
            <person name="Baker S."/>
            <person name="Barry K."/>
            <person name="Bills G."/>
            <person name="Bluhm B."/>
            <person name="Cannon C."/>
            <person name="Castanera R."/>
            <person name="Culley D."/>
            <person name="Daum C."/>
            <person name="Ezra D."/>
            <person name="Gonzalez J."/>
            <person name="Henrissat B."/>
            <person name="Kuo A."/>
            <person name="Liang C."/>
            <person name="Lipzen A."/>
            <person name="Lutzoni F."/>
            <person name="Magnuson J."/>
            <person name="Mondo S."/>
            <person name="Nolan M."/>
            <person name="Ohm R."/>
            <person name="Pangilinan J."/>
            <person name="Park H.-J."/>
            <person name="Ramirez L."/>
            <person name="Alfaro M."/>
            <person name="Sun H."/>
            <person name="Tritt A."/>
            <person name="Yoshinaga Y."/>
            <person name="Zwiers L.-H."/>
            <person name="Turgeon B."/>
            <person name="Goodwin S."/>
            <person name="Spatafora J."/>
            <person name="Crous P."/>
            <person name="Grigoriev I."/>
        </authorList>
    </citation>
    <scope>NUCLEOTIDE SEQUENCE</scope>
    <source>
        <strain evidence="4">CBS 107.79</strain>
    </source>
</reference>
<keyword evidence="2" id="KW-0812">Transmembrane</keyword>
<organism evidence="4 5">
    <name type="scientific">Bimuria novae-zelandiae CBS 107.79</name>
    <dbReference type="NCBI Taxonomy" id="1447943"/>
    <lineage>
        <taxon>Eukaryota</taxon>
        <taxon>Fungi</taxon>
        <taxon>Dikarya</taxon>
        <taxon>Ascomycota</taxon>
        <taxon>Pezizomycotina</taxon>
        <taxon>Dothideomycetes</taxon>
        <taxon>Pleosporomycetidae</taxon>
        <taxon>Pleosporales</taxon>
        <taxon>Massarineae</taxon>
        <taxon>Didymosphaeriaceae</taxon>
        <taxon>Bimuria</taxon>
    </lineage>
</organism>